<dbReference type="Gene3D" id="1.20.5.170">
    <property type="match status" value="1"/>
</dbReference>
<dbReference type="SMART" id="SM00338">
    <property type="entry name" value="BRLZ"/>
    <property type="match status" value="1"/>
</dbReference>
<reference evidence="3" key="1">
    <citation type="submission" date="2022-10" db="EMBL/GenBank/DDBJ databases">
        <title>Novel sulphate-reducing endosymbionts in the free-living metamonad Anaeramoeba.</title>
        <authorList>
            <person name="Jerlstrom-Hultqvist J."/>
            <person name="Cepicka I."/>
            <person name="Gallot-Lavallee L."/>
            <person name="Salas-Leiva D."/>
            <person name="Curtis B.A."/>
            <person name="Zahonova K."/>
            <person name="Pipaliya S."/>
            <person name="Dacks J."/>
            <person name="Roger A.J."/>
        </authorList>
    </citation>
    <scope>NUCLEOTIDE SEQUENCE</scope>
    <source>
        <strain evidence="3">BMAN</strain>
    </source>
</reference>
<dbReference type="InterPro" id="IPR046347">
    <property type="entry name" value="bZIP_sf"/>
</dbReference>
<dbReference type="CDD" id="cd14686">
    <property type="entry name" value="bZIP"/>
    <property type="match status" value="1"/>
</dbReference>
<name>A0A9Q0LGH1_ANAIG</name>
<dbReference type="GO" id="GO:0003700">
    <property type="term" value="F:DNA-binding transcription factor activity"/>
    <property type="evidence" value="ECO:0007669"/>
    <property type="project" value="InterPro"/>
</dbReference>
<evidence type="ECO:0000256" key="1">
    <source>
        <dbReference type="SAM" id="MobiDB-lite"/>
    </source>
</evidence>
<dbReference type="InterPro" id="IPR004827">
    <property type="entry name" value="bZIP"/>
</dbReference>
<dbReference type="PROSITE" id="PS00036">
    <property type="entry name" value="BZIP_BASIC"/>
    <property type="match status" value="1"/>
</dbReference>
<feature type="region of interest" description="Disordered" evidence="1">
    <location>
        <begin position="48"/>
        <end position="82"/>
    </location>
</feature>
<feature type="domain" description="BZIP" evidence="2">
    <location>
        <begin position="112"/>
        <end position="175"/>
    </location>
</feature>
<proteinExistence type="predicted"/>
<dbReference type="PROSITE" id="PS50217">
    <property type="entry name" value="BZIP"/>
    <property type="match status" value="1"/>
</dbReference>
<comment type="caution">
    <text evidence="3">The sequence shown here is derived from an EMBL/GenBank/DDBJ whole genome shotgun (WGS) entry which is preliminary data.</text>
</comment>
<dbReference type="Proteomes" id="UP001149090">
    <property type="component" value="Unassembled WGS sequence"/>
</dbReference>
<protein>
    <submittedName>
        <fullName evidence="3">Activating transcription factor-2</fullName>
    </submittedName>
</protein>
<keyword evidence="4" id="KW-1185">Reference proteome</keyword>
<evidence type="ECO:0000313" key="4">
    <source>
        <dbReference type="Proteomes" id="UP001149090"/>
    </source>
</evidence>
<evidence type="ECO:0000313" key="3">
    <source>
        <dbReference type="EMBL" id="KAJ5072318.1"/>
    </source>
</evidence>
<dbReference type="AlphaFoldDB" id="A0A9Q0LGH1"/>
<feature type="compositionally biased region" description="Basic and acidic residues" evidence="1">
    <location>
        <begin position="61"/>
        <end position="75"/>
    </location>
</feature>
<sequence>MFCLNNFSVNPLDLFDNDQQNLLYDFDIPEENNTEENQNETLMSTFSISTNKDQQEIESQETEKETEEAKEGQKEKKTRRNSNLQQKVMIGNKEYDLGGYLTRDQLKKLTEEQKRARRMIKNRKSARKCREKIKRKLDDLEIESQEIKRLNVDLTKQLEDLRKERDSLKSEITHLKTKLVEAANQKERTSNPVFSNQNQLRYFN</sequence>
<dbReference type="Pfam" id="PF00170">
    <property type="entry name" value="bZIP_1"/>
    <property type="match status" value="1"/>
</dbReference>
<dbReference type="EMBL" id="JAPDFW010000081">
    <property type="protein sequence ID" value="KAJ5072318.1"/>
    <property type="molecule type" value="Genomic_DNA"/>
</dbReference>
<gene>
    <name evidence="3" type="ORF">M0811_01332</name>
</gene>
<dbReference type="SUPFAM" id="SSF57959">
    <property type="entry name" value="Leucine zipper domain"/>
    <property type="match status" value="1"/>
</dbReference>
<accession>A0A9Q0LGH1</accession>
<evidence type="ECO:0000259" key="2">
    <source>
        <dbReference type="PROSITE" id="PS50217"/>
    </source>
</evidence>
<organism evidence="3 4">
    <name type="scientific">Anaeramoeba ignava</name>
    <name type="common">Anaerobic marine amoeba</name>
    <dbReference type="NCBI Taxonomy" id="1746090"/>
    <lineage>
        <taxon>Eukaryota</taxon>
        <taxon>Metamonada</taxon>
        <taxon>Anaeramoebidae</taxon>
        <taxon>Anaeramoeba</taxon>
    </lineage>
</organism>
<dbReference type="OrthoDB" id="551672at2759"/>